<dbReference type="InterPro" id="IPR003758">
    <property type="entry name" value="LpxK"/>
</dbReference>
<protein>
    <recommendedName>
        <fullName evidence="4 13">Tetraacyldisaccharide 4'-kinase</fullName>
        <ecNumber evidence="3 13">2.7.1.130</ecNumber>
    </recommendedName>
    <alternativeName>
        <fullName evidence="12 13">Lipid A 4'-kinase</fullName>
    </alternativeName>
</protein>
<dbReference type="NCBIfam" id="TIGR00682">
    <property type="entry name" value="lpxK"/>
    <property type="match status" value="1"/>
</dbReference>
<evidence type="ECO:0000256" key="5">
    <source>
        <dbReference type="ARBA" id="ARBA00022516"/>
    </source>
</evidence>
<dbReference type="EMBL" id="SACM01000005">
    <property type="protein sequence ID" value="RVT83015.1"/>
    <property type="molecule type" value="Genomic_DNA"/>
</dbReference>
<sequence length="360" mass="38381">MSPPRAWGSRGPLARALWPLSQVYRALAALDRARYRWGWAPIHRPPVPVVVIGNWIVGGAGKTPTLLLVLELLAQWGWRAGVVSRGYGRQSAGVQLAHATSTAHDLGDEPLLIHRRSGVPLAVAERRAEAAKALLTAHPEVQVIVSDDGLQHHGLARDLSVLVFDARGLGNGWLLPAGPLRQDRDAPPLPGSAGTQLRLYTDGVASTPWPGHLAQRQLSAAWPLAAWWAGRASDRRPLAALAQASQLATAGAGHWWAAAGLAQPERFFAMLSAAGIHATHLPLPDHAPFDPLPWPATATDVLVTEKDAIKLRPEALPPGQRVWVLPLDLQAPPEFEQALGKALAALLGPPPGSPHGPPPR</sequence>
<evidence type="ECO:0000256" key="9">
    <source>
        <dbReference type="ARBA" id="ARBA00022777"/>
    </source>
</evidence>
<evidence type="ECO:0000256" key="11">
    <source>
        <dbReference type="ARBA" id="ARBA00023098"/>
    </source>
</evidence>
<evidence type="ECO:0000313" key="14">
    <source>
        <dbReference type="EMBL" id="RVT83015.1"/>
    </source>
</evidence>
<evidence type="ECO:0000256" key="2">
    <source>
        <dbReference type="ARBA" id="ARBA00004870"/>
    </source>
</evidence>
<evidence type="ECO:0000256" key="6">
    <source>
        <dbReference type="ARBA" id="ARBA00022556"/>
    </source>
</evidence>
<dbReference type="Proteomes" id="UP000288587">
    <property type="component" value="Unassembled WGS sequence"/>
</dbReference>
<keyword evidence="5 13" id="KW-0444">Lipid biosynthesis</keyword>
<reference evidence="14 15" key="1">
    <citation type="submission" date="2019-01" db="EMBL/GenBank/DDBJ databases">
        <authorList>
            <person name="Chen W.-M."/>
        </authorList>
    </citation>
    <scope>NUCLEOTIDE SEQUENCE [LARGE SCALE GENOMIC DNA]</scope>
    <source>
        <strain evidence="14 15">CCP-18</strain>
    </source>
</reference>
<dbReference type="PANTHER" id="PTHR42724">
    <property type="entry name" value="TETRAACYLDISACCHARIDE 4'-KINASE"/>
    <property type="match status" value="1"/>
</dbReference>
<dbReference type="OrthoDB" id="9766423at2"/>
<dbReference type="GO" id="GO:0005886">
    <property type="term" value="C:plasma membrane"/>
    <property type="evidence" value="ECO:0007669"/>
    <property type="project" value="TreeGrafter"/>
</dbReference>
<keyword evidence="15" id="KW-1185">Reference proteome</keyword>
<comment type="catalytic activity">
    <reaction evidence="13">
        <text>a lipid A disaccharide + ATP = a lipid IVA + ADP + H(+)</text>
        <dbReference type="Rhea" id="RHEA:67840"/>
        <dbReference type="ChEBI" id="CHEBI:15378"/>
        <dbReference type="ChEBI" id="CHEBI:30616"/>
        <dbReference type="ChEBI" id="CHEBI:176343"/>
        <dbReference type="ChEBI" id="CHEBI:176425"/>
        <dbReference type="ChEBI" id="CHEBI:456216"/>
        <dbReference type="EC" id="2.7.1.130"/>
    </reaction>
</comment>
<keyword evidence="7 13" id="KW-0808">Transferase</keyword>
<feature type="binding site" evidence="13">
    <location>
        <begin position="56"/>
        <end position="63"/>
    </location>
    <ligand>
        <name>ATP</name>
        <dbReference type="ChEBI" id="CHEBI:30616"/>
    </ligand>
</feature>
<evidence type="ECO:0000256" key="10">
    <source>
        <dbReference type="ARBA" id="ARBA00022840"/>
    </source>
</evidence>
<name>A0A437LC72_9BURK</name>
<dbReference type="AlphaFoldDB" id="A0A437LC72"/>
<accession>A0A437LC72</accession>
<keyword evidence="6 13" id="KW-0441">Lipid A biosynthesis</keyword>
<keyword evidence="10 13" id="KW-0067">ATP-binding</keyword>
<comment type="similarity">
    <text evidence="13">Belongs to the LpxK family.</text>
</comment>
<comment type="function">
    <text evidence="1 13">Transfers the gamma-phosphate of ATP to the 4'-position of a tetraacyldisaccharide 1-phosphate intermediate (termed DS-1-P) to form tetraacyldisaccharide 1,4'-bis-phosphate (lipid IVA).</text>
</comment>
<gene>
    <name evidence="13" type="primary">lpxK</name>
    <name evidence="14" type="ORF">EOD73_15755</name>
</gene>
<evidence type="ECO:0000256" key="3">
    <source>
        <dbReference type="ARBA" id="ARBA00012071"/>
    </source>
</evidence>
<evidence type="ECO:0000256" key="1">
    <source>
        <dbReference type="ARBA" id="ARBA00002274"/>
    </source>
</evidence>
<organism evidence="14 15">
    <name type="scientific">Inhella crocodyli</name>
    <dbReference type="NCBI Taxonomy" id="2499851"/>
    <lineage>
        <taxon>Bacteria</taxon>
        <taxon>Pseudomonadati</taxon>
        <taxon>Pseudomonadota</taxon>
        <taxon>Betaproteobacteria</taxon>
        <taxon>Burkholderiales</taxon>
        <taxon>Sphaerotilaceae</taxon>
        <taxon>Inhella</taxon>
    </lineage>
</organism>
<dbReference type="GO" id="GO:0009244">
    <property type="term" value="P:lipopolysaccharide core region biosynthetic process"/>
    <property type="evidence" value="ECO:0007669"/>
    <property type="project" value="TreeGrafter"/>
</dbReference>
<keyword evidence="9 13" id="KW-0418">Kinase</keyword>
<evidence type="ECO:0000256" key="4">
    <source>
        <dbReference type="ARBA" id="ARBA00016436"/>
    </source>
</evidence>
<dbReference type="PANTHER" id="PTHR42724:SF1">
    <property type="entry name" value="TETRAACYLDISACCHARIDE 4'-KINASE, MITOCHONDRIAL-RELATED"/>
    <property type="match status" value="1"/>
</dbReference>
<evidence type="ECO:0000256" key="8">
    <source>
        <dbReference type="ARBA" id="ARBA00022741"/>
    </source>
</evidence>
<keyword evidence="8 13" id="KW-0547">Nucleotide-binding</keyword>
<dbReference type="GO" id="GO:0009029">
    <property type="term" value="F:lipid-A 4'-kinase activity"/>
    <property type="evidence" value="ECO:0007669"/>
    <property type="project" value="UniProtKB-UniRule"/>
</dbReference>
<proteinExistence type="inferred from homology"/>
<dbReference type="UniPathway" id="UPA00359">
    <property type="reaction ID" value="UER00482"/>
</dbReference>
<dbReference type="SUPFAM" id="SSF52540">
    <property type="entry name" value="P-loop containing nucleoside triphosphate hydrolases"/>
    <property type="match status" value="1"/>
</dbReference>
<comment type="caution">
    <text evidence="14">The sequence shown here is derived from an EMBL/GenBank/DDBJ whole genome shotgun (WGS) entry which is preliminary data.</text>
</comment>
<keyword evidence="11 13" id="KW-0443">Lipid metabolism</keyword>
<evidence type="ECO:0000256" key="12">
    <source>
        <dbReference type="ARBA" id="ARBA00029757"/>
    </source>
</evidence>
<evidence type="ECO:0000256" key="13">
    <source>
        <dbReference type="HAMAP-Rule" id="MF_00409"/>
    </source>
</evidence>
<dbReference type="GO" id="GO:0005524">
    <property type="term" value="F:ATP binding"/>
    <property type="evidence" value="ECO:0007669"/>
    <property type="project" value="UniProtKB-UniRule"/>
</dbReference>
<evidence type="ECO:0000313" key="15">
    <source>
        <dbReference type="Proteomes" id="UP000288587"/>
    </source>
</evidence>
<evidence type="ECO:0000256" key="7">
    <source>
        <dbReference type="ARBA" id="ARBA00022679"/>
    </source>
</evidence>
<comment type="pathway">
    <text evidence="2 13">Glycolipid biosynthesis; lipid IV(A) biosynthesis; lipid IV(A) from (3R)-3-hydroxytetradecanoyl-[acyl-carrier-protein] and UDP-N-acetyl-alpha-D-glucosamine: step 6/6.</text>
</comment>
<dbReference type="GO" id="GO:0009245">
    <property type="term" value="P:lipid A biosynthetic process"/>
    <property type="evidence" value="ECO:0007669"/>
    <property type="project" value="UniProtKB-UniRule"/>
</dbReference>
<dbReference type="InterPro" id="IPR027417">
    <property type="entry name" value="P-loop_NTPase"/>
</dbReference>
<dbReference type="RefSeq" id="WP_127683996.1">
    <property type="nucleotide sequence ID" value="NZ_SACM01000005.1"/>
</dbReference>
<dbReference type="Pfam" id="PF02606">
    <property type="entry name" value="LpxK"/>
    <property type="match status" value="1"/>
</dbReference>
<dbReference type="HAMAP" id="MF_00409">
    <property type="entry name" value="LpxK"/>
    <property type="match status" value="1"/>
</dbReference>
<dbReference type="EC" id="2.7.1.130" evidence="3 13"/>